<organism evidence="5 6">
    <name type="scientific">Desmonostoc muscorum LEGE 12446</name>
    <dbReference type="NCBI Taxonomy" id="1828758"/>
    <lineage>
        <taxon>Bacteria</taxon>
        <taxon>Bacillati</taxon>
        <taxon>Cyanobacteriota</taxon>
        <taxon>Cyanophyceae</taxon>
        <taxon>Nostocales</taxon>
        <taxon>Nostocaceae</taxon>
        <taxon>Desmonostoc</taxon>
    </lineage>
</organism>
<dbReference type="InterPro" id="IPR036388">
    <property type="entry name" value="WH-like_DNA-bd_sf"/>
</dbReference>
<evidence type="ECO:0000259" key="4">
    <source>
        <dbReference type="PROSITE" id="PS50995"/>
    </source>
</evidence>
<comment type="caution">
    <text evidence="5">The sequence shown here is derived from an EMBL/GenBank/DDBJ whole genome shotgun (WGS) entry which is preliminary data.</text>
</comment>
<dbReference type="PRINTS" id="PR00598">
    <property type="entry name" value="HTHMARR"/>
</dbReference>
<dbReference type="PANTHER" id="PTHR42756:SF1">
    <property type="entry name" value="TRANSCRIPTIONAL REPRESSOR OF EMRAB OPERON"/>
    <property type="match status" value="1"/>
</dbReference>
<evidence type="ECO:0000313" key="6">
    <source>
        <dbReference type="Proteomes" id="UP000622533"/>
    </source>
</evidence>
<dbReference type="Gene3D" id="1.10.10.10">
    <property type="entry name" value="Winged helix-like DNA-binding domain superfamily/Winged helix DNA-binding domain"/>
    <property type="match status" value="1"/>
</dbReference>
<dbReference type="AlphaFoldDB" id="A0A8J6ZIW9"/>
<evidence type="ECO:0000256" key="1">
    <source>
        <dbReference type="ARBA" id="ARBA00023015"/>
    </source>
</evidence>
<keyword evidence="6" id="KW-1185">Reference proteome</keyword>
<evidence type="ECO:0000313" key="5">
    <source>
        <dbReference type="EMBL" id="MBE9022085.1"/>
    </source>
</evidence>
<dbReference type="Proteomes" id="UP000622533">
    <property type="component" value="Unassembled WGS sequence"/>
</dbReference>
<reference evidence="5" key="1">
    <citation type="submission" date="2020-10" db="EMBL/GenBank/DDBJ databases">
        <authorList>
            <person name="Castelo-Branco R."/>
            <person name="Eusebio N."/>
            <person name="Adriana R."/>
            <person name="Vieira A."/>
            <person name="Brugerolle De Fraissinette N."/>
            <person name="Rezende De Castro R."/>
            <person name="Schneider M.P."/>
            <person name="Vasconcelos V."/>
            <person name="Leao P.N."/>
        </authorList>
    </citation>
    <scope>NUCLEOTIDE SEQUENCE</scope>
    <source>
        <strain evidence="5">LEGE 12446</strain>
    </source>
</reference>
<dbReference type="EMBL" id="JADEXS010000057">
    <property type="protein sequence ID" value="MBE9022085.1"/>
    <property type="molecule type" value="Genomic_DNA"/>
</dbReference>
<accession>A0A8J6ZIW9</accession>
<dbReference type="PROSITE" id="PS50995">
    <property type="entry name" value="HTH_MARR_2"/>
    <property type="match status" value="1"/>
</dbReference>
<dbReference type="PANTHER" id="PTHR42756">
    <property type="entry name" value="TRANSCRIPTIONAL REGULATOR, MARR"/>
    <property type="match status" value="1"/>
</dbReference>
<dbReference type="InterPro" id="IPR000835">
    <property type="entry name" value="HTH_MarR-typ"/>
</dbReference>
<dbReference type="GO" id="GO:0003677">
    <property type="term" value="F:DNA binding"/>
    <property type="evidence" value="ECO:0007669"/>
    <property type="project" value="UniProtKB-KW"/>
</dbReference>
<dbReference type="InterPro" id="IPR036390">
    <property type="entry name" value="WH_DNA-bd_sf"/>
</dbReference>
<dbReference type="Pfam" id="PF01047">
    <property type="entry name" value="MarR"/>
    <property type="match status" value="1"/>
</dbReference>
<gene>
    <name evidence="5" type="ORF">IQ276_06450</name>
</gene>
<evidence type="ECO:0000256" key="2">
    <source>
        <dbReference type="ARBA" id="ARBA00023125"/>
    </source>
</evidence>
<protein>
    <submittedName>
        <fullName evidence="5">Winged helix-turn-helix transcriptional regulator</fullName>
    </submittedName>
</protein>
<dbReference type="GO" id="GO:0003700">
    <property type="term" value="F:DNA-binding transcription factor activity"/>
    <property type="evidence" value="ECO:0007669"/>
    <property type="project" value="InterPro"/>
</dbReference>
<evidence type="ECO:0000256" key="3">
    <source>
        <dbReference type="ARBA" id="ARBA00023163"/>
    </source>
</evidence>
<feature type="domain" description="HTH marR-type" evidence="4">
    <location>
        <begin position="4"/>
        <end position="136"/>
    </location>
</feature>
<proteinExistence type="predicted"/>
<keyword evidence="3" id="KW-0804">Transcription</keyword>
<keyword evidence="1" id="KW-0805">Transcription regulation</keyword>
<keyword evidence="2" id="KW-0238">DNA-binding</keyword>
<dbReference type="RefSeq" id="WP_190883922.1">
    <property type="nucleotide sequence ID" value="NZ_JADEXS020000001.1"/>
</dbReference>
<sequence length="150" mass="17235">MSQADELTRCIAALADLFEVAQQSLGEAANLSKQECRVINVVGQSQSLIMREISERSGLSITNTTGIVEKLVKKGYLRRERSDEDRRIVRICLTPEGEKIYAMEVENYRKVSQAIMNALDEQEQQQMLRMMKKATRHLVEEKIRPQRSHL</sequence>
<name>A0A8J6ZIW9_DESMC</name>
<dbReference type="SMART" id="SM00347">
    <property type="entry name" value="HTH_MARR"/>
    <property type="match status" value="1"/>
</dbReference>
<dbReference type="SUPFAM" id="SSF46785">
    <property type="entry name" value="Winged helix' DNA-binding domain"/>
    <property type="match status" value="1"/>
</dbReference>